<dbReference type="AlphaFoldDB" id="A0A2I8EZF0"/>
<dbReference type="Proteomes" id="UP000243502">
    <property type="component" value="Chromosome 3"/>
</dbReference>
<dbReference type="OrthoDB" id="5450120at2"/>
<organism evidence="2 3">
    <name type="scientific">Paraburkholderia terrae</name>
    <dbReference type="NCBI Taxonomy" id="311230"/>
    <lineage>
        <taxon>Bacteria</taxon>
        <taxon>Pseudomonadati</taxon>
        <taxon>Pseudomonadota</taxon>
        <taxon>Betaproteobacteria</taxon>
        <taxon>Burkholderiales</taxon>
        <taxon>Burkholderiaceae</taxon>
        <taxon>Paraburkholderia</taxon>
    </lineage>
</organism>
<proteinExistence type="predicted"/>
<feature type="region of interest" description="Disordered" evidence="1">
    <location>
        <begin position="193"/>
        <end position="218"/>
    </location>
</feature>
<evidence type="ECO:0000313" key="2">
    <source>
        <dbReference type="EMBL" id="AUT64976.1"/>
    </source>
</evidence>
<dbReference type="KEGG" id="pter:C2L65_35880"/>
<evidence type="ECO:0000313" key="3">
    <source>
        <dbReference type="Proteomes" id="UP000243502"/>
    </source>
</evidence>
<feature type="compositionally biased region" description="Low complexity" evidence="1">
    <location>
        <begin position="32"/>
        <end position="49"/>
    </location>
</feature>
<accession>A0A2I8EZF0</accession>
<gene>
    <name evidence="2" type="ORF">C2L65_35880</name>
</gene>
<evidence type="ECO:0000256" key="1">
    <source>
        <dbReference type="SAM" id="MobiDB-lite"/>
    </source>
</evidence>
<evidence type="ECO:0008006" key="4">
    <source>
        <dbReference type="Google" id="ProtNLM"/>
    </source>
</evidence>
<dbReference type="EMBL" id="CP026113">
    <property type="protein sequence ID" value="AUT64976.1"/>
    <property type="molecule type" value="Genomic_DNA"/>
</dbReference>
<protein>
    <recommendedName>
        <fullName evidence="4">Lipoprotein</fullName>
    </recommendedName>
</protein>
<reference evidence="2 3" key="1">
    <citation type="submission" date="2018-01" db="EMBL/GenBank/DDBJ databases">
        <title>Species boundaries and ecological features among Paraburkholderia terrae DSMZ17804T, P. hospita DSMZ17164T and P. caribensis DSMZ13236T.</title>
        <authorList>
            <person name="Pratama A.A."/>
        </authorList>
    </citation>
    <scope>NUCLEOTIDE SEQUENCE [LARGE SCALE GENOMIC DNA]</scope>
    <source>
        <strain evidence="2 3">DSM 17804</strain>
    </source>
</reference>
<feature type="region of interest" description="Disordered" evidence="1">
    <location>
        <begin position="32"/>
        <end position="55"/>
    </location>
</feature>
<dbReference type="PROSITE" id="PS51257">
    <property type="entry name" value="PROKAR_LIPOPROTEIN"/>
    <property type="match status" value="1"/>
</dbReference>
<sequence length="309" mass="32407">MRNGVLWFGCIGIAMLVLSGCDKDSGAHASSAPAIASSPAAPPTVSVPQPVAPPPHHNYAMVDSGTYGYEPALSEEDVRKGTATKPLIMMRYVGSKNGMYVVIILGQDASNTSVVTRVSCQSPCDFAKSELISGDSVISTQTLRLTPESIIGAMLADAASGQLVPYGQVSSGQAAQLAPTPVPTASSVETVATVDGTPSSAPSTSVGQQPQAGEASLQQTSFDCNQAGSIPQYLICHDPELAASDRSLADLVQKARAAAQDQAAFADRMRKQWNFREKNCKDKACLTSWYSYESDIMTKIAQTGDPSVK</sequence>
<name>A0A2I8EZF0_9BURK</name>